<reference evidence="5 6" key="1">
    <citation type="submission" date="2020-08" db="EMBL/GenBank/DDBJ databases">
        <title>Sequencing the genomes of 1000 actinobacteria strains.</title>
        <authorList>
            <person name="Klenk H.-P."/>
        </authorList>
    </citation>
    <scope>NUCLEOTIDE SEQUENCE [LARGE SCALE GENOMIC DNA]</scope>
    <source>
        <strain evidence="5 6">DSM 45584</strain>
    </source>
</reference>
<gene>
    <name evidence="5" type="ORF">BJ970_001916</name>
</gene>
<dbReference type="EMBL" id="JACHIW010000001">
    <property type="protein sequence ID" value="MBB5154382.1"/>
    <property type="molecule type" value="Genomic_DNA"/>
</dbReference>
<proteinExistence type="inferred from homology"/>
<protein>
    <recommendedName>
        <fullName evidence="7">ESX secretion-associated protein EspG</fullName>
    </recommendedName>
</protein>
<keyword evidence="6" id="KW-1185">Reference proteome</keyword>
<organism evidence="5 6">
    <name type="scientific">Saccharopolyspora phatthalungensis</name>
    <dbReference type="NCBI Taxonomy" id="664693"/>
    <lineage>
        <taxon>Bacteria</taxon>
        <taxon>Bacillati</taxon>
        <taxon>Actinomycetota</taxon>
        <taxon>Actinomycetes</taxon>
        <taxon>Pseudonocardiales</taxon>
        <taxon>Pseudonocardiaceae</taxon>
        <taxon>Saccharopolyspora</taxon>
    </lineage>
</organism>
<sequence length="253" mass="27260">MTMTTRPDFVLSAAEFDLIYGALGLGRVPFPLEVPSLGATMEQRSELAAEAFRAVADRGLAEGDRLDSRLAELLRLLGDHLTSVDVVGHIEQPVRALAAVDKRAGVLAQLVADELWFTEIRPTALATSVVGVLPPNEPGPLRAISLPYELLANALDEDDEDPFGGDLDDEMALTRAGLSAQDAATLTELANTRQAGGQFGVSHRSTRASTLVNWFDTHQGRYLMVSADSWLSIAPADNQRIERRLDDVVSAAN</sequence>
<dbReference type="Proteomes" id="UP000584374">
    <property type="component" value="Unassembled WGS sequence"/>
</dbReference>
<name>A0A840PVT6_9PSEU</name>
<accession>A0A840PVT6</accession>
<dbReference type="Pfam" id="PF14011">
    <property type="entry name" value="ESX-1_EspG"/>
    <property type="match status" value="1"/>
</dbReference>
<evidence type="ECO:0000256" key="1">
    <source>
        <dbReference type="ARBA" id="ARBA00004496"/>
    </source>
</evidence>
<evidence type="ECO:0008006" key="7">
    <source>
        <dbReference type="Google" id="ProtNLM"/>
    </source>
</evidence>
<evidence type="ECO:0000256" key="3">
    <source>
        <dbReference type="ARBA" id="ARBA00022490"/>
    </source>
</evidence>
<evidence type="ECO:0000313" key="6">
    <source>
        <dbReference type="Proteomes" id="UP000584374"/>
    </source>
</evidence>
<dbReference type="AlphaFoldDB" id="A0A840PVT6"/>
<comment type="caution">
    <text evidence="5">The sequence shown here is derived from an EMBL/GenBank/DDBJ whole genome shotgun (WGS) entry which is preliminary data.</text>
</comment>
<evidence type="ECO:0000256" key="4">
    <source>
        <dbReference type="ARBA" id="ARBA00023186"/>
    </source>
</evidence>
<keyword evidence="3" id="KW-0963">Cytoplasm</keyword>
<dbReference type="InterPro" id="IPR025734">
    <property type="entry name" value="EspG"/>
</dbReference>
<keyword evidence="4" id="KW-0143">Chaperone</keyword>
<comment type="subcellular location">
    <subcellularLocation>
        <location evidence="1">Cytoplasm</location>
    </subcellularLocation>
</comment>
<comment type="similarity">
    <text evidence="2">Belongs to the EspG family.</text>
</comment>
<evidence type="ECO:0000256" key="2">
    <source>
        <dbReference type="ARBA" id="ARBA00006411"/>
    </source>
</evidence>
<evidence type="ECO:0000313" key="5">
    <source>
        <dbReference type="EMBL" id="MBB5154382.1"/>
    </source>
</evidence>